<gene>
    <name evidence="3" type="ORF">BINO364_LOCUS1551</name>
</gene>
<sequence>MSGSRVRVELMTSFWQEAAIYVNNNFVVNDFLYSDDTFEEMTMIAHACLMRITTDTLLTNVDSEQANSTLRAARHARQLQDLPHAVQLYLQLIVEGPREGDSWRELATCLKDLDKEWANACINKSIMLHTRHPLSLLSKSCMVFEEDPDAAEPFFVALLALYPFWVPMCVCVSAYYLQRELFHMAQAIIEQVRKTKAQGMSDDIRYPRVWDRELGDWWDNTPLLPGTNLYYDAADLLLRIRAISLAEVCVARAFTETGECPVYYHLVALCCRLRGQIEDALCHLHQGIEKFGEISYLRSLQGECYHKLKDLSASTASLKKAKNCGSYIALLSLPRKDYQRTQSIISDVVRRYPSAYAWMTFADYWMMRSLMGEGGDAEATEEQKTARASAISCSFKALRYDRRIGRAWTLLASLVKPRERRQYCKEMAAMICN</sequence>
<keyword evidence="2" id="KW-0802">TPR repeat</keyword>
<dbReference type="AlphaFoldDB" id="A0A8J9Y5X5"/>
<proteinExistence type="predicted"/>
<keyword evidence="4" id="KW-1185">Reference proteome</keyword>
<evidence type="ECO:0000313" key="3">
    <source>
        <dbReference type="EMBL" id="CAH0714510.1"/>
    </source>
</evidence>
<evidence type="ECO:0000313" key="4">
    <source>
        <dbReference type="Proteomes" id="UP000838878"/>
    </source>
</evidence>
<accession>A0A8J9Y5X5</accession>
<dbReference type="GO" id="GO:0070062">
    <property type="term" value="C:extracellular exosome"/>
    <property type="evidence" value="ECO:0007669"/>
    <property type="project" value="TreeGrafter"/>
</dbReference>
<name>A0A8J9Y5X5_9NEOP</name>
<evidence type="ECO:0000256" key="2">
    <source>
        <dbReference type="ARBA" id="ARBA00022803"/>
    </source>
</evidence>
<reference evidence="3" key="1">
    <citation type="submission" date="2021-12" db="EMBL/GenBank/DDBJ databases">
        <authorList>
            <person name="Martin H S."/>
        </authorList>
    </citation>
    <scope>NUCLEOTIDE SEQUENCE</scope>
</reference>
<protein>
    <submittedName>
        <fullName evidence="3">Uncharacterized protein</fullName>
    </submittedName>
</protein>
<organism evidence="3 4">
    <name type="scientific">Brenthis ino</name>
    <name type="common">lesser marbled fritillary</name>
    <dbReference type="NCBI Taxonomy" id="405034"/>
    <lineage>
        <taxon>Eukaryota</taxon>
        <taxon>Metazoa</taxon>
        <taxon>Ecdysozoa</taxon>
        <taxon>Arthropoda</taxon>
        <taxon>Hexapoda</taxon>
        <taxon>Insecta</taxon>
        <taxon>Pterygota</taxon>
        <taxon>Neoptera</taxon>
        <taxon>Endopterygota</taxon>
        <taxon>Lepidoptera</taxon>
        <taxon>Glossata</taxon>
        <taxon>Ditrysia</taxon>
        <taxon>Papilionoidea</taxon>
        <taxon>Nymphalidae</taxon>
        <taxon>Heliconiinae</taxon>
        <taxon>Argynnini</taxon>
        <taxon>Brenthis</taxon>
    </lineage>
</organism>
<dbReference type="EMBL" id="OV170221">
    <property type="protein sequence ID" value="CAH0714510.1"/>
    <property type="molecule type" value="Genomic_DNA"/>
</dbReference>
<evidence type="ECO:0000256" key="1">
    <source>
        <dbReference type="ARBA" id="ARBA00022737"/>
    </source>
</evidence>
<feature type="non-terminal residue" evidence="3">
    <location>
        <position position="433"/>
    </location>
</feature>
<dbReference type="Gene3D" id="1.25.40.10">
    <property type="entry name" value="Tetratricopeptide repeat domain"/>
    <property type="match status" value="1"/>
</dbReference>
<dbReference type="Proteomes" id="UP000838878">
    <property type="component" value="Chromosome 1"/>
</dbReference>
<dbReference type="GO" id="GO:0060271">
    <property type="term" value="P:cilium assembly"/>
    <property type="evidence" value="ECO:0007669"/>
    <property type="project" value="TreeGrafter"/>
</dbReference>
<keyword evidence="1" id="KW-0677">Repeat</keyword>
<dbReference type="InterPro" id="IPR052628">
    <property type="entry name" value="CFAP70"/>
</dbReference>
<dbReference type="OrthoDB" id="10262375at2759"/>
<dbReference type="InterPro" id="IPR011990">
    <property type="entry name" value="TPR-like_helical_dom_sf"/>
</dbReference>
<dbReference type="GO" id="GO:0003341">
    <property type="term" value="P:cilium movement"/>
    <property type="evidence" value="ECO:0007669"/>
    <property type="project" value="TreeGrafter"/>
</dbReference>
<dbReference type="SUPFAM" id="SSF48452">
    <property type="entry name" value="TPR-like"/>
    <property type="match status" value="2"/>
</dbReference>
<dbReference type="PANTHER" id="PTHR44314:SF1">
    <property type="entry name" value="CILIA- AND FLAGELLA-ASSOCIATED PROTEIN 70"/>
    <property type="match status" value="1"/>
</dbReference>
<dbReference type="GO" id="GO:0031514">
    <property type="term" value="C:motile cilium"/>
    <property type="evidence" value="ECO:0007669"/>
    <property type="project" value="TreeGrafter"/>
</dbReference>
<dbReference type="PANTHER" id="PTHR44314">
    <property type="entry name" value="CILIA- AND FLAGELLA-ASSOCIATED PROTEIN 70"/>
    <property type="match status" value="1"/>
</dbReference>